<feature type="compositionally biased region" description="Gly residues" evidence="10">
    <location>
        <begin position="1531"/>
        <end position="1562"/>
    </location>
</feature>
<feature type="compositionally biased region" description="Gly residues" evidence="10">
    <location>
        <begin position="1510"/>
        <end position="1523"/>
    </location>
</feature>
<evidence type="ECO:0000256" key="9">
    <source>
        <dbReference type="RuleBase" id="RU364059"/>
    </source>
</evidence>
<reference evidence="12" key="2">
    <citation type="submission" date="2014-06" db="EMBL/GenBank/DDBJ databases">
        <authorList>
            <person name="Aslett M."/>
        </authorList>
    </citation>
    <scope>NUCLEOTIDE SEQUENCE</scope>
</reference>
<sequence length="1569" mass="164228">MSYPSHSHHSEYLVAQRLAIENCIETISRIRALASPEPCQQHVRFATLRNQLYRIALQCDLQLGDTGPILPPGLSSSGGIAWRLSADCFSVVISAIPADGYSLPPGTTPPEDYPECTVLVEDLKKRNYNSLLKHVKNLIALYDLPGEIAQRCRAYLCLQALEQDLLMLTTAVSNRIPNAAAPLNLELPSLPCKLTNSPSDVNCLAQSINGSAVGQVVQRTGGAFTVLTYFVSAAQKAIAVSHTSKHSAQVDPEAGMLGGFCASVGLRATANASQHSLPLVSLVNIIKDADGYNVAQFTNADNITRVKIAAEFFLRLHPPLLFDVESISEIEAITQIPMDYLKQSEPLPLHYLLLRQHNQEGLSFIDVHMTLPNKVQHAYHVVSNNLRGYVINEIAFTCPSQLPPLIQLLRRKAAWLSFVESFLLHPRKPAVKDEDLTYRFCVNIPSQTSILINFQHPLCNRRQVKVSIHMGDLGVSEARVLGAVLPEEFRLDSEQNKAKENGNEDKYNPTGILTRSHSLPVALTWLLLQLGCPVVKMLTSTFPNKSVTSSGTCKTIKPVGQRRPAVYLARARNALHLSDDASADGLLAGADKLSEKSLQDAERLFLSGGAEGGAGILYDPTAGTTPSWPVLQPSQSLPPLPSPQQFPSRPLLPPGVMATTPPAGLVSDQHSVPAPKGLDDTFSSPALPSNNQTFRSMPIIPGVMTTSATTLFGQPMKLPISYPAASTPSSLGFKPQTPASCSGSMLVSLLDEDNPPQSLPQLSHVGPSVLPPNRILSSPVTAATPLPPSPITAQVPNSNHSTSLTLMSTYPKSSGSSDVLSHLLTSTGNVGVGGSSSTSISLNSSANSSTQSLPPALKSATNSETGVSKKGRKRRVDPAMGSFISTLPTRAAIIDAMKQPTKPTPSKPAVLAKESVYDFEDCPSSTNIAPPPLPPPPPSKPFAFTDVSAPERTAERKSGLKFVIKTNRGGSGGGLTAASSASATTPMENAAVVTKPRTKAVEGKPFALFKQMQQQQQPSTSSQHPKKERKRRVSSKGKEVQPSLVLSISSPKVFPSAPMATPTPSPKKHGLVKGKPGRKKTFSASSEPKRNRLISSDEPPIESGALAPSSGVSGVVSSSGGNGTNRLIKGYKIPKVRKLPSPPSNNAPSVSSQSTNQEEAVMRAEITSTATAVSTSLPPPPPPAPATSSTISTTTKSQQRSLLFIVENLKRAVVESSTAPQSHQQQTSSATVVELARGSTEGPGDAANIAEDTLPADSNDNLFEKFSSAPTPTKGGTSSLAPLPAKRFKVTPTLGPGVCDLNDVKLNSRPPEDEVVTVTGAGATVSAMRGVEAEREESGDVSAALFGQDGQSDSQTPPASLNEEATAAGGLIKAPTDTPDSPTESMSSKAFIASSKIIPVSQEPPPSGHTPALPTGTVANSATAVASSSSPFFNKPPSSSRLISSTLRGGMVRGVVGPRFNYLRGSWSSRPYGSPMIPRGAVGGGGAGRLPLPPWGGGPGGPPQPPPGPGSGVGVSGGWGPPRGGAPLYRIGGGGSGVGVGRGGGVSAGSSGGGGPFCGGGNRQAPPKT</sequence>
<dbReference type="PANTHER" id="PTHR12881">
    <property type="entry name" value="MEDIATOR OF RNA POLYMERASE II TRANSCRIPTION SUBUNIT 1"/>
    <property type="match status" value="1"/>
</dbReference>
<feature type="compositionally biased region" description="Low complexity" evidence="10">
    <location>
        <begin position="1109"/>
        <end position="1119"/>
    </location>
</feature>
<evidence type="ECO:0000256" key="1">
    <source>
        <dbReference type="ARBA" id="ARBA00004123"/>
    </source>
</evidence>
<dbReference type="EMBL" id="LK028579">
    <property type="protein sequence ID" value="CDS18969.1"/>
    <property type="molecule type" value="Genomic_DNA"/>
</dbReference>
<dbReference type="GO" id="GO:0016592">
    <property type="term" value="C:mediator complex"/>
    <property type="evidence" value="ECO:0007669"/>
    <property type="project" value="InterPro"/>
</dbReference>
<evidence type="ECO:0000256" key="10">
    <source>
        <dbReference type="SAM" id="MobiDB-lite"/>
    </source>
</evidence>
<evidence type="ECO:0000313" key="14">
    <source>
        <dbReference type="WBParaSite" id="EgrG_000424700"/>
    </source>
</evidence>
<feature type="compositionally biased region" description="Low complexity" evidence="10">
    <location>
        <begin position="1011"/>
        <end position="1023"/>
    </location>
</feature>
<dbReference type="GO" id="GO:0003712">
    <property type="term" value="F:transcription coregulator activity"/>
    <property type="evidence" value="ECO:0007669"/>
    <property type="project" value="InterPro"/>
</dbReference>
<organism evidence="12">
    <name type="scientific">Echinococcus granulosus</name>
    <name type="common">Hydatid tapeworm</name>
    <dbReference type="NCBI Taxonomy" id="6210"/>
    <lineage>
        <taxon>Eukaryota</taxon>
        <taxon>Metazoa</taxon>
        <taxon>Spiralia</taxon>
        <taxon>Lophotrochozoa</taxon>
        <taxon>Platyhelminthes</taxon>
        <taxon>Cestoda</taxon>
        <taxon>Eucestoda</taxon>
        <taxon>Cyclophyllidea</taxon>
        <taxon>Taeniidae</taxon>
        <taxon>Echinococcus</taxon>
        <taxon>Echinococcus granulosus group</taxon>
    </lineage>
</organism>
<proteinExistence type="inferred from homology"/>
<feature type="compositionally biased region" description="Low complexity" evidence="10">
    <location>
        <begin position="830"/>
        <end position="853"/>
    </location>
</feature>
<feature type="region of interest" description="Disordered" evidence="10">
    <location>
        <begin position="964"/>
        <end position="984"/>
    </location>
</feature>
<evidence type="ECO:0000259" key="11">
    <source>
        <dbReference type="Pfam" id="PF10744"/>
    </source>
</evidence>
<evidence type="ECO:0000256" key="3">
    <source>
        <dbReference type="ARBA" id="ARBA00020612"/>
    </source>
</evidence>
<evidence type="ECO:0000313" key="13">
    <source>
        <dbReference type="Proteomes" id="UP000492820"/>
    </source>
</evidence>
<feature type="region of interest" description="Disordered" evidence="10">
    <location>
        <begin position="1478"/>
        <end position="1569"/>
    </location>
</feature>
<evidence type="ECO:0000256" key="5">
    <source>
        <dbReference type="ARBA" id="ARBA00023159"/>
    </source>
</evidence>
<evidence type="ECO:0000256" key="6">
    <source>
        <dbReference type="ARBA" id="ARBA00023163"/>
    </source>
</evidence>
<feature type="compositionally biased region" description="Low complexity" evidence="10">
    <location>
        <begin position="1186"/>
        <end position="1195"/>
    </location>
</feature>
<dbReference type="Pfam" id="PF10744">
    <property type="entry name" value="Med1"/>
    <property type="match status" value="1"/>
</dbReference>
<feature type="compositionally biased region" description="Basic residues" evidence="10">
    <location>
        <begin position="1024"/>
        <end position="1035"/>
    </location>
</feature>
<keyword evidence="7 9" id="KW-0539">Nucleus</keyword>
<protein>
    <recommendedName>
        <fullName evidence="3 9">Mediator of RNA polymerase II transcription subunit 1</fullName>
    </recommendedName>
    <alternativeName>
        <fullName evidence="8 9">Mediator complex subunit 1</fullName>
    </alternativeName>
</protein>
<feature type="compositionally biased region" description="Polar residues" evidence="10">
    <location>
        <begin position="681"/>
        <end position="693"/>
    </location>
</feature>
<dbReference type="PANTHER" id="PTHR12881:SF10">
    <property type="entry name" value="MEDIATOR OF RNA POLYMERASE II TRANSCRIPTION SUBUNIT 1"/>
    <property type="match status" value="1"/>
</dbReference>
<dbReference type="Proteomes" id="UP000492820">
    <property type="component" value="Unassembled WGS sequence"/>
</dbReference>
<feature type="region of interest" description="Disordered" evidence="10">
    <location>
        <begin position="830"/>
        <end position="878"/>
    </location>
</feature>
<dbReference type="InterPro" id="IPR019680">
    <property type="entry name" value="Mediator_Med1"/>
</dbReference>
<evidence type="ECO:0000256" key="4">
    <source>
        <dbReference type="ARBA" id="ARBA00023015"/>
    </source>
</evidence>
<feature type="region of interest" description="Disordered" evidence="10">
    <location>
        <begin position="627"/>
        <end position="693"/>
    </location>
</feature>
<feature type="compositionally biased region" description="Pro residues" evidence="10">
    <location>
        <begin position="1491"/>
        <end position="1509"/>
    </location>
</feature>
<feature type="region of interest" description="Disordered" evidence="10">
    <location>
        <begin position="1010"/>
        <end position="1195"/>
    </location>
</feature>
<reference evidence="14" key="3">
    <citation type="submission" date="2020-10" db="UniProtKB">
        <authorList>
            <consortium name="WormBaseParasite"/>
        </authorList>
    </citation>
    <scope>IDENTIFICATION</scope>
</reference>
<feature type="compositionally biased region" description="Polar residues" evidence="10">
    <location>
        <begin position="1349"/>
        <end position="1359"/>
    </location>
</feature>
<dbReference type="WBParaSite" id="EgrG_000424700">
    <property type="protein sequence ID" value="EgrG_000424700"/>
    <property type="gene ID" value="EgrG_000424700"/>
</dbReference>
<evidence type="ECO:0000256" key="7">
    <source>
        <dbReference type="ARBA" id="ARBA00023242"/>
    </source>
</evidence>
<keyword evidence="5 9" id="KW-0010">Activator</keyword>
<comment type="subcellular location">
    <subcellularLocation>
        <location evidence="1 9">Nucleus</location>
    </subcellularLocation>
</comment>
<gene>
    <name evidence="12" type="ORF">EgrG_000424700</name>
</gene>
<reference evidence="12 13" key="1">
    <citation type="journal article" date="2013" name="Nature">
        <title>The genomes of four tapeworm species reveal adaptations to parasitism.</title>
        <authorList>
            <person name="Tsai I.J."/>
            <person name="Zarowiecki M."/>
            <person name="Holroyd N."/>
            <person name="Garciarrubio A."/>
            <person name="Sanchez-Flores A."/>
            <person name="Brooks K.L."/>
            <person name="Tracey A."/>
            <person name="Bobes R.J."/>
            <person name="Fragoso G."/>
            <person name="Sciutto E."/>
            <person name="Aslett M."/>
            <person name="Beasley H."/>
            <person name="Bennett H.M."/>
            <person name="Cai J."/>
            <person name="Camicia F."/>
            <person name="Clark R."/>
            <person name="Cucher M."/>
            <person name="De Silva N."/>
            <person name="Day T.A."/>
            <person name="Deplazes P."/>
            <person name="Estrada K."/>
            <person name="Fernandez C."/>
            <person name="Holland P.W."/>
            <person name="Hou J."/>
            <person name="Hu S."/>
            <person name="Huckvale T."/>
            <person name="Hung S.S."/>
            <person name="Kamenetzky L."/>
            <person name="Keane J.A."/>
            <person name="Kiss F."/>
            <person name="Koziol U."/>
            <person name="Lambert O."/>
            <person name="Liu K."/>
            <person name="Luo X."/>
            <person name="Luo Y."/>
            <person name="Macchiaroli N."/>
            <person name="Nichol S."/>
            <person name="Paps J."/>
            <person name="Parkinson J."/>
            <person name="Pouchkina-Stantcheva N."/>
            <person name="Riddiford N."/>
            <person name="Rosenzvit M."/>
            <person name="Salinas G."/>
            <person name="Wasmuth J.D."/>
            <person name="Zamanian M."/>
            <person name="Zheng Y."/>
            <person name="Cai X."/>
            <person name="Soberon X."/>
            <person name="Olson P.D."/>
            <person name="Laclette J.P."/>
            <person name="Brehm K."/>
            <person name="Berriman M."/>
            <person name="Garciarrubio A."/>
            <person name="Bobes R.J."/>
            <person name="Fragoso G."/>
            <person name="Sanchez-Flores A."/>
            <person name="Estrada K."/>
            <person name="Cevallos M.A."/>
            <person name="Morett E."/>
            <person name="Gonzalez V."/>
            <person name="Portillo T."/>
            <person name="Ochoa-Leyva A."/>
            <person name="Jose M.V."/>
            <person name="Sciutto E."/>
            <person name="Landa A."/>
            <person name="Jimenez L."/>
            <person name="Valdes V."/>
            <person name="Carrero J.C."/>
            <person name="Larralde C."/>
            <person name="Morales-Montor J."/>
            <person name="Limon-Lason J."/>
            <person name="Soberon X."/>
            <person name="Laclette J.P."/>
        </authorList>
    </citation>
    <scope>NUCLEOTIDE SEQUENCE [LARGE SCALE GENOMIC DNA]</scope>
</reference>
<feature type="region of interest" description="Disordered" evidence="10">
    <location>
        <begin position="1330"/>
        <end position="1362"/>
    </location>
</feature>
<name>A0A068WMU7_ECHGR</name>
<feature type="domain" description="Mediator complex subunit Med1" evidence="11">
    <location>
        <begin position="118"/>
        <end position="415"/>
    </location>
</feature>
<dbReference type="GO" id="GO:0045944">
    <property type="term" value="P:positive regulation of transcription by RNA polymerase II"/>
    <property type="evidence" value="ECO:0007669"/>
    <property type="project" value="UniProtKB-ARBA"/>
</dbReference>
<evidence type="ECO:0000256" key="8">
    <source>
        <dbReference type="ARBA" id="ARBA00031254"/>
    </source>
</evidence>
<evidence type="ECO:0000256" key="2">
    <source>
        <dbReference type="ARBA" id="ARBA00006210"/>
    </source>
</evidence>
<dbReference type="InterPro" id="IPR051999">
    <property type="entry name" value="Mediator_complex_subunit_1"/>
</dbReference>
<keyword evidence="4 9" id="KW-0805">Transcription regulation</keyword>
<feature type="compositionally biased region" description="Low complexity" evidence="10">
    <location>
        <begin position="1167"/>
        <end position="1176"/>
    </location>
</feature>
<feature type="compositionally biased region" description="Basic residues" evidence="10">
    <location>
        <begin position="1066"/>
        <end position="1081"/>
    </location>
</feature>
<accession>A0A068WMU7</accession>
<evidence type="ECO:0000313" key="12">
    <source>
        <dbReference type="EMBL" id="CDS18969.1"/>
    </source>
</evidence>
<keyword evidence="6 9" id="KW-0804">Transcription</keyword>
<comment type="similarity">
    <text evidence="2 9">Belongs to the Mediator complex subunit 1 family.</text>
</comment>
<comment type="function">
    <text evidence="9">Component of the Mediator complex, a coactivator involved in the regulated transcription of nearly all RNA polymerase II-dependent genes. Mediator functions as a bridge to convey information from gene-specific regulatory proteins to the basal RNA polymerase II transcription machinery. Mediator is recruited to promoters by direct interactions with regulatory proteins and serves as a scaffold for the assembly of a functional preinitiation complex with RNA polymerase II and the general transcription factors.</text>
</comment>
<dbReference type="OrthoDB" id="2281547at2759"/>